<dbReference type="OrthoDB" id="387470at2157"/>
<sequence>MTIHPDKDSSDETDGKYSTEEKMSFDNLLKASIRERADNQESLDNLVEKSRSAVTSQQPSEEPQAPKEQQREESASIKRQALSDGIGDAYTSDRPSLSLAAGETFRVGLHTTYELIRTTVDEDTYYAVIQVTDRSYARHDGVVSVRDFGADWGYSTLDVDDELLEDAISRQRKEDLREGREPVDWLTEEQYQAIQTWYRDRVESSLLLLEDYPRRHTKEVHVFDQFFVVDGNEAMGRLGMSLRSLSDRQTQVILTALSRLVWAQTDLPTQLRRHVRETIKFPLLALITFDGRD</sequence>
<name>A0A6A8G7U0_9EURY</name>
<dbReference type="RefSeq" id="WP_151112313.1">
    <property type="nucleotide sequence ID" value="NZ_WKJQ01000001.1"/>
</dbReference>
<accession>A0A6A8G7U0</accession>
<gene>
    <name evidence="2" type="ORF">GJR99_11580</name>
</gene>
<dbReference type="Proteomes" id="UP000443423">
    <property type="component" value="Unassembled WGS sequence"/>
</dbReference>
<evidence type="ECO:0000313" key="3">
    <source>
        <dbReference type="Proteomes" id="UP000443423"/>
    </source>
</evidence>
<feature type="compositionally biased region" description="Basic and acidic residues" evidence="1">
    <location>
        <begin position="1"/>
        <end position="24"/>
    </location>
</feature>
<organism evidence="2 3">
    <name type="scientific">Haloferax marinum</name>
    <dbReference type="NCBI Taxonomy" id="2666143"/>
    <lineage>
        <taxon>Archaea</taxon>
        <taxon>Methanobacteriati</taxon>
        <taxon>Methanobacteriota</taxon>
        <taxon>Stenosarchaea group</taxon>
        <taxon>Halobacteria</taxon>
        <taxon>Halobacteriales</taxon>
        <taxon>Haloferacaceae</taxon>
        <taxon>Haloferax</taxon>
    </lineage>
</organism>
<feature type="region of interest" description="Disordered" evidence="1">
    <location>
        <begin position="1"/>
        <end position="76"/>
    </location>
</feature>
<protein>
    <submittedName>
        <fullName evidence="2">Uncharacterized protein</fullName>
    </submittedName>
</protein>
<evidence type="ECO:0000256" key="1">
    <source>
        <dbReference type="SAM" id="MobiDB-lite"/>
    </source>
</evidence>
<keyword evidence="3" id="KW-1185">Reference proteome</keyword>
<feature type="compositionally biased region" description="Basic and acidic residues" evidence="1">
    <location>
        <begin position="64"/>
        <end position="76"/>
    </location>
</feature>
<comment type="caution">
    <text evidence="2">The sequence shown here is derived from an EMBL/GenBank/DDBJ whole genome shotgun (WGS) entry which is preliminary data.</text>
</comment>
<evidence type="ECO:0000313" key="2">
    <source>
        <dbReference type="EMBL" id="MRW97209.1"/>
    </source>
</evidence>
<dbReference type="AlphaFoldDB" id="A0A6A8G7U0"/>
<dbReference type="EMBL" id="WKJQ01000001">
    <property type="protein sequence ID" value="MRW97209.1"/>
    <property type="molecule type" value="Genomic_DNA"/>
</dbReference>
<feature type="compositionally biased region" description="Polar residues" evidence="1">
    <location>
        <begin position="52"/>
        <end position="61"/>
    </location>
</feature>
<proteinExistence type="predicted"/>
<reference evidence="2 3" key="1">
    <citation type="submission" date="2019-11" db="EMBL/GenBank/DDBJ databases">
        <title>Whole genome sequence of Haloferax sp. MBLA0078.</title>
        <authorList>
            <person name="Seo M.-J."/>
            <person name="Cho E.-S."/>
        </authorList>
    </citation>
    <scope>NUCLEOTIDE SEQUENCE [LARGE SCALE GENOMIC DNA]</scope>
    <source>
        <strain evidence="2 3">MBLA0078</strain>
    </source>
</reference>